<accession>A0ABW1TNS5</accession>
<proteinExistence type="predicted"/>
<dbReference type="InterPro" id="IPR027994">
    <property type="entry name" value="WxL_dom"/>
</dbReference>
<evidence type="ECO:0000259" key="2">
    <source>
        <dbReference type="Pfam" id="PF13731"/>
    </source>
</evidence>
<keyword evidence="1" id="KW-0732">Signal</keyword>
<evidence type="ECO:0000256" key="1">
    <source>
        <dbReference type="SAM" id="SignalP"/>
    </source>
</evidence>
<dbReference type="Pfam" id="PF13731">
    <property type="entry name" value="WxL"/>
    <property type="match status" value="1"/>
</dbReference>
<comment type="caution">
    <text evidence="3">The sequence shown here is derived from an EMBL/GenBank/DDBJ whole genome shotgun (WGS) entry which is preliminary data.</text>
</comment>
<sequence>MTKKTLQLMATLALAAGIGFSGVTAHAAEGETPAPGTTTTQATVELKPGDGGTGGVGSISLEKAPGASFSDKLNGTTQVLGDAAFTEDSLVVNDKGSGTGWTVHVNSSAFKDTDNGSVMKASEMAFLTPVVGTVTGEDSASGHPTASGDIKFASQGSEDMLVFSAAKDAGVGQWAAKYTKPQFTVAGGNKAGNYASTLTWTLSNAPGGTDTGDQA</sequence>
<reference evidence="4" key="1">
    <citation type="journal article" date="2019" name="Int. J. Syst. Evol. Microbiol.">
        <title>The Global Catalogue of Microorganisms (GCM) 10K type strain sequencing project: providing services to taxonomists for standard genome sequencing and annotation.</title>
        <authorList>
            <consortium name="The Broad Institute Genomics Platform"/>
            <consortium name="The Broad Institute Genome Sequencing Center for Infectious Disease"/>
            <person name="Wu L."/>
            <person name="Ma J."/>
        </authorList>
    </citation>
    <scope>NUCLEOTIDE SEQUENCE [LARGE SCALE GENOMIC DNA]</scope>
    <source>
        <strain evidence="4">CCM 8907</strain>
    </source>
</reference>
<protein>
    <submittedName>
        <fullName evidence="3">WxL domain-containing protein</fullName>
    </submittedName>
</protein>
<feature type="signal peptide" evidence="1">
    <location>
        <begin position="1"/>
        <end position="27"/>
    </location>
</feature>
<gene>
    <name evidence="3" type="ORF">ACFQET_08140</name>
</gene>
<keyword evidence="4" id="KW-1185">Reference proteome</keyword>
<dbReference type="EMBL" id="JBHSSJ010000010">
    <property type="protein sequence ID" value="MFC6275478.1"/>
    <property type="molecule type" value="Genomic_DNA"/>
</dbReference>
<dbReference type="RefSeq" id="WP_125642110.1">
    <property type="nucleotide sequence ID" value="NZ_JBHSSJ010000010.1"/>
</dbReference>
<feature type="chain" id="PRO_5046439498" evidence="1">
    <location>
        <begin position="28"/>
        <end position="215"/>
    </location>
</feature>
<evidence type="ECO:0000313" key="4">
    <source>
        <dbReference type="Proteomes" id="UP001596191"/>
    </source>
</evidence>
<organism evidence="3 4">
    <name type="scientific">Levilactobacillus tangyuanensis</name>
    <dbReference type="NCBI Taxonomy" id="2486021"/>
    <lineage>
        <taxon>Bacteria</taxon>
        <taxon>Bacillati</taxon>
        <taxon>Bacillota</taxon>
        <taxon>Bacilli</taxon>
        <taxon>Lactobacillales</taxon>
        <taxon>Lactobacillaceae</taxon>
        <taxon>Levilactobacillus</taxon>
    </lineage>
</organism>
<feature type="domain" description="WxL" evidence="2">
    <location>
        <begin position="51"/>
        <end position="206"/>
    </location>
</feature>
<evidence type="ECO:0000313" key="3">
    <source>
        <dbReference type="EMBL" id="MFC6275478.1"/>
    </source>
</evidence>
<name>A0ABW1TNS5_9LACO</name>
<dbReference type="Proteomes" id="UP001596191">
    <property type="component" value="Unassembled WGS sequence"/>
</dbReference>